<name>A0A2I2GD29_9EURO</name>
<dbReference type="PANTHER" id="PTHR33365:SF4">
    <property type="entry name" value="CYCLOCHLOROTINE BIOSYNTHESIS PROTEIN O"/>
    <property type="match status" value="1"/>
</dbReference>
<sequence length="174" mass="19607">MPTSCTLGNQPQSLKENGMYFGIYDKQELMTSLTSIDGAFTVPIEALTSLNKSSLDGQFRTVDGSGVAALLEAFHQIHCVNLVRQYIYRHDWDYSKVASFSGGNKTVRHHVDHCIETIRMNIMCLSDVTPFLMEQDPRTPGQLRGNHNIVRKCRKYGAMVDWVKDNTVFMTAGK</sequence>
<proteinExistence type="inferred from homology"/>
<reference evidence="3 4" key="1">
    <citation type="submission" date="2016-12" db="EMBL/GenBank/DDBJ databases">
        <title>The genomes of Aspergillus section Nigri reveals drivers in fungal speciation.</title>
        <authorList>
            <consortium name="DOE Joint Genome Institute"/>
            <person name="Vesth T.C."/>
            <person name="Nybo J."/>
            <person name="Theobald S."/>
            <person name="Brandl J."/>
            <person name="Frisvad J.C."/>
            <person name="Nielsen K.F."/>
            <person name="Lyhne E.K."/>
            <person name="Kogle M.E."/>
            <person name="Kuo A."/>
            <person name="Riley R."/>
            <person name="Clum A."/>
            <person name="Nolan M."/>
            <person name="Lipzen A."/>
            <person name="Salamov A."/>
            <person name="Henrissat B."/>
            <person name="Wiebenga A."/>
            <person name="De Vries R.P."/>
            <person name="Grigoriev I.V."/>
            <person name="Mortensen U.H."/>
            <person name="Andersen M.R."/>
            <person name="Baker S.E."/>
        </authorList>
    </citation>
    <scope>NUCLEOTIDE SEQUENCE [LARGE SCALE GENOMIC DNA]</scope>
    <source>
        <strain evidence="3 4">IBT 23096</strain>
    </source>
</reference>
<dbReference type="OrthoDB" id="3687641at2759"/>
<organism evidence="3 4">
    <name type="scientific">Aspergillus steynii IBT 23096</name>
    <dbReference type="NCBI Taxonomy" id="1392250"/>
    <lineage>
        <taxon>Eukaryota</taxon>
        <taxon>Fungi</taxon>
        <taxon>Dikarya</taxon>
        <taxon>Ascomycota</taxon>
        <taxon>Pezizomycotina</taxon>
        <taxon>Eurotiomycetes</taxon>
        <taxon>Eurotiomycetidae</taxon>
        <taxon>Eurotiales</taxon>
        <taxon>Aspergillaceae</taxon>
        <taxon>Aspergillus</taxon>
        <taxon>Aspergillus subgen. Circumdati</taxon>
    </lineage>
</organism>
<dbReference type="GO" id="GO:0043386">
    <property type="term" value="P:mycotoxin biosynthetic process"/>
    <property type="evidence" value="ECO:0007669"/>
    <property type="project" value="InterPro"/>
</dbReference>
<evidence type="ECO:0000313" key="3">
    <source>
        <dbReference type="EMBL" id="PLB50806.1"/>
    </source>
</evidence>
<comment type="similarity">
    <text evidence="2">Belongs to the ustYa family.</text>
</comment>
<dbReference type="Proteomes" id="UP000234275">
    <property type="component" value="Unassembled WGS sequence"/>
</dbReference>
<dbReference type="AlphaFoldDB" id="A0A2I2GD29"/>
<dbReference type="EMBL" id="MSFO01000003">
    <property type="protein sequence ID" value="PLB50806.1"/>
    <property type="molecule type" value="Genomic_DNA"/>
</dbReference>
<dbReference type="InterPro" id="IPR021765">
    <property type="entry name" value="UstYa-like"/>
</dbReference>
<comment type="caution">
    <text evidence="3">The sequence shown here is derived from an EMBL/GenBank/DDBJ whole genome shotgun (WGS) entry which is preliminary data.</text>
</comment>
<evidence type="ECO:0000256" key="1">
    <source>
        <dbReference type="ARBA" id="ARBA00004685"/>
    </source>
</evidence>
<evidence type="ECO:0000256" key="2">
    <source>
        <dbReference type="ARBA" id="ARBA00035112"/>
    </source>
</evidence>
<dbReference type="STRING" id="1392250.A0A2I2GD29"/>
<dbReference type="Pfam" id="PF11807">
    <property type="entry name" value="UstYa"/>
    <property type="match status" value="1"/>
</dbReference>
<gene>
    <name evidence="3" type="ORF">P170DRAFT_425107</name>
</gene>
<dbReference type="PANTHER" id="PTHR33365">
    <property type="entry name" value="YALI0B05434P"/>
    <property type="match status" value="1"/>
</dbReference>
<dbReference type="VEuPathDB" id="FungiDB:P170DRAFT_425107"/>
<keyword evidence="4" id="KW-1185">Reference proteome</keyword>
<evidence type="ECO:0000313" key="4">
    <source>
        <dbReference type="Proteomes" id="UP000234275"/>
    </source>
</evidence>
<accession>A0A2I2GD29</accession>
<dbReference type="RefSeq" id="XP_024706108.1">
    <property type="nucleotide sequence ID" value="XM_024847601.1"/>
</dbReference>
<protein>
    <submittedName>
        <fullName evidence="3">Uncharacterized protein</fullName>
    </submittedName>
</protein>
<dbReference type="GeneID" id="36555300"/>
<comment type="pathway">
    <text evidence="1">Mycotoxin biosynthesis.</text>
</comment>